<evidence type="ECO:0000256" key="5">
    <source>
        <dbReference type="ARBA" id="ARBA00022927"/>
    </source>
</evidence>
<sequence>MVNSFFSWFDTNVFHPVFYSLLSFLHDFGLVIILITLLIRAILWPFNHISLDQMKKMQKLQPKIKELQEKYKSDPQRLQTEMVAFYKNNNINPFGGCLPMLIQLPILIAFYYFLLSPELKSIIEQTHSAVNFLWISDITEKDPFYILPALLMITTYIQQKITTNTADRMQRQMLLIMPLFLGFISIQFPAGILIYWNVSNIIGILQSFIVMRKHS</sequence>
<comment type="subcellular location">
    <subcellularLocation>
        <location evidence="1">Cell membrane</location>
        <topology evidence="1">Multi-pass membrane protein</topology>
    </subcellularLocation>
    <subcellularLocation>
        <location evidence="9">Membrane</location>
        <topology evidence="9">Multi-pass membrane protein</topology>
    </subcellularLocation>
</comment>
<dbReference type="InterPro" id="IPR001708">
    <property type="entry name" value="YidC/ALB3/OXA1/COX18"/>
</dbReference>
<dbReference type="NCBIfam" id="TIGR03592">
    <property type="entry name" value="yidC_oxa1_cterm"/>
    <property type="match status" value="1"/>
</dbReference>
<evidence type="ECO:0000256" key="6">
    <source>
        <dbReference type="ARBA" id="ARBA00022989"/>
    </source>
</evidence>
<organism evidence="12">
    <name type="scientific">Thermodesulfobium narugense</name>
    <dbReference type="NCBI Taxonomy" id="184064"/>
    <lineage>
        <taxon>Bacteria</taxon>
        <taxon>Pseudomonadati</taxon>
        <taxon>Thermodesulfobiota</taxon>
        <taxon>Thermodesulfobiia</taxon>
        <taxon>Thermodesulfobiales</taxon>
        <taxon>Thermodesulfobiaceae</taxon>
        <taxon>Thermodesulfobium</taxon>
    </lineage>
</organism>
<keyword evidence="5" id="KW-0653">Protein transport</keyword>
<accession>A0A7C5KCW9</accession>
<protein>
    <submittedName>
        <fullName evidence="12">Membrane protein insertase YidC</fullName>
    </submittedName>
</protein>
<keyword evidence="7 10" id="KW-0472">Membrane</keyword>
<dbReference type="InterPro" id="IPR047196">
    <property type="entry name" value="YidC_ALB_C"/>
</dbReference>
<comment type="caution">
    <text evidence="12">The sequence shown here is derived from an EMBL/GenBank/DDBJ whole genome shotgun (WGS) entry which is preliminary data.</text>
</comment>
<evidence type="ECO:0000256" key="10">
    <source>
        <dbReference type="SAM" id="Phobius"/>
    </source>
</evidence>
<evidence type="ECO:0000256" key="2">
    <source>
        <dbReference type="ARBA" id="ARBA00022448"/>
    </source>
</evidence>
<evidence type="ECO:0000313" key="12">
    <source>
        <dbReference type="EMBL" id="HHI65620.1"/>
    </source>
</evidence>
<proteinExistence type="inferred from homology"/>
<keyword evidence="6 10" id="KW-1133">Transmembrane helix</keyword>
<dbReference type="GO" id="GO:0051205">
    <property type="term" value="P:protein insertion into membrane"/>
    <property type="evidence" value="ECO:0007669"/>
    <property type="project" value="TreeGrafter"/>
</dbReference>
<evidence type="ECO:0000256" key="4">
    <source>
        <dbReference type="ARBA" id="ARBA00022692"/>
    </source>
</evidence>
<dbReference type="GO" id="GO:0005886">
    <property type="term" value="C:plasma membrane"/>
    <property type="evidence" value="ECO:0007669"/>
    <property type="project" value="UniProtKB-SubCell"/>
</dbReference>
<dbReference type="PANTHER" id="PTHR12428">
    <property type="entry name" value="OXA1"/>
    <property type="match status" value="1"/>
</dbReference>
<comment type="similarity">
    <text evidence="9">Belongs to the OXA1/ALB3/YidC family.</text>
</comment>
<dbReference type="PRINTS" id="PR00701">
    <property type="entry name" value="60KDINNERMP"/>
</dbReference>
<dbReference type="PANTHER" id="PTHR12428:SF65">
    <property type="entry name" value="CYTOCHROME C OXIDASE ASSEMBLY PROTEIN COX18, MITOCHONDRIAL"/>
    <property type="match status" value="1"/>
</dbReference>
<dbReference type="InterPro" id="IPR028055">
    <property type="entry name" value="YidC/Oxa/ALB_C"/>
</dbReference>
<dbReference type="GO" id="GO:0015031">
    <property type="term" value="P:protein transport"/>
    <property type="evidence" value="ECO:0007669"/>
    <property type="project" value="UniProtKB-KW"/>
</dbReference>
<dbReference type="AlphaFoldDB" id="A0A7C5KCW9"/>
<keyword evidence="3" id="KW-1003">Cell membrane</keyword>
<evidence type="ECO:0000256" key="7">
    <source>
        <dbReference type="ARBA" id="ARBA00023136"/>
    </source>
</evidence>
<evidence type="ECO:0000256" key="8">
    <source>
        <dbReference type="ARBA" id="ARBA00023186"/>
    </source>
</evidence>
<keyword evidence="8" id="KW-0143">Chaperone</keyword>
<reference evidence="12" key="1">
    <citation type="journal article" date="2020" name="mSystems">
        <title>Genome- and Community-Level Interaction Insights into Carbon Utilization and Element Cycling Functions of Hydrothermarchaeota in Hydrothermal Sediment.</title>
        <authorList>
            <person name="Zhou Z."/>
            <person name="Liu Y."/>
            <person name="Xu W."/>
            <person name="Pan J."/>
            <person name="Luo Z.H."/>
            <person name="Li M."/>
        </authorList>
    </citation>
    <scope>NUCLEOTIDE SEQUENCE [LARGE SCALE GENOMIC DNA]</scope>
    <source>
        <strain evidence="12">SpSt-1019</strain>
    </source>
</reference>
<keyword evidence="4 9" id="KW-0812">Transmembrane</keyword>
<dbReference type="EMBL" id="DRUY01000120">
    <property type="protein sequence ID" value="HHI65620.1"/>
    <property type="molecule type" value="Genomic_DNA"/>
</dbReference>
<gene>
    <name evidence="12" type="ORF">ENL70_03620</name>
</gene>
<keyword evidence="2" id="KW-0813">Transport</keyword>
<dbReference type="CDD" id="cd20070">
    <property type="entry name" value="5TM_YidC_Alb3"/>
    <property type="match status" value="1"/>
</dbReference>
<feature type="transmembrane region" description="Helical" evidence="10">
    <location>
        <begin position="173"/>
        <end position="196"/>
    </location>
</feature>
<evidence type="ECO:0000256" key="3">
    <source>
        <dbReference type="ARBA" id="ARBA00022475"/>
    </source>
</evidence>
<feature type="transmembrane region" description="Helical" evidence="10">
    <location>
        <begin position="28"/>
        <end position="47"/>
    </location>
</feature>
<evidence type="ECO:0000259" key="11">
    <source>
        <dbReference type="Pfam" id="PF02096"/>
    </source>
</evidence>
<dbReference type="PRINTS" id="PR01900">
    <property type="entry name" value="YIDCPROTEIN"/>
</dbReference>
<dbReference type="GO" id="GO:0032977">
    <property type="term" value="F:membrane insertase activity"/>
    <property type="evidence" value="ECO:0007669"/>
    <property type="project" value="InterPro"/>
</dbReference>
<dbReference type="Pfam" id="PF02096">
    <property type="entry name" value="60KD_IMP"/>
    <property type="match status" value="1"/>
</dbReference>
<name>A0A7C5KCW9_9BACT</name>
<evidence type="ECO:0000256" key="9">
    <source>
        <dbReference type="RuleBase" id="RU003945"/>
    </source>
</evidence>
<feature type="domain" description="Membrane insertase YidC/Oxa/ALB C-terminal" evidence="11">
    <location>
        <begin position="28"/>
        <end position="212"/>
    </location>
</feature>
<evidence type="ECO:0000256" key="1">
    <source>
        <dbReference type="ARBA" id="ARBA00004651"/>
    </source>
</evidence>
<feature type="transmembrane region" description="Helical" evidence="10">
    <location>
        <begin position="94"/>
        <end position="114"/>
    </location>
</feature>